<protein>
    <submittedName>
        <fullName evidence="2">Uncharacterized protein</fullName>
    </submittedName>
</protein>
<sequence>MSNSSSSQCNPSSSRPGTETPSSIPLVDLAPQILCTGTTSYMNPPAQDRAQQMRGLQMLLGEVLDMLEDDEDDWLGVNMDDSAQEDPQDIIVMTLPQ</sequence>
<evidence type="ECO:0000313" key="2">
    <source>
        <dbReference type="EMBL" id="CAB9511750.1"/>
    </source>
</evidence>
<organism evidence="2 3">
    <name type="scientific">Seminavis robusta</name>
    <dbReference type="NCBI Taxonomy" id="568900"/>
    <lineage>
        <taxon>Eukaryota</taxon>
        <taxon>Sar</taxon>
        <taxon>Stramenopiles</taxon>
        <taxon>Ochrophyta</taxon>
        <taxon>Bacillariophyta</taxon>
        <taxon>Bacillariophyceae</taxon>
        <taxon>Bacillariophycidae</taxon>
        <taxon>Naviculales</taxon>
        <taxon>Naviculaceae</taxon>
        <taxon>Seminavis</taxon>
    </lineage>
</organism>
<proteinExistence type="predicted"/>
<evidence type="ECO:0000313" key="3">
    <source>
        <dbReference type="Proteomes" id="UP001153069"/>
    </source>
</evidence>
<dbReference type="Proteomes" id="UP001153069">
    <property type="component" value="Unassembled WGS sequence"/>
</dbReference>
<dbReference type="EMBL" id="CAICTM010000500">
    <property type="protein sequence ID" value="CAB9511750.1"/>
    <property type="molecule type" value="Genomic_DNA"/>
</dbReference>
<dbReference type="AlphaFoldDB" id="A0A9N8HGS7"/>
<feature type="region of interest" description="Disordered" evidence="1">
    <location>
        <begin position="1"/>
        <end position="27"/>
    </location>
</feature>
<keyword evidence="3" id="KW-1185">Reference proteome</keyword>
<comment type="caution">
    <text evidence="2">The sequence shown here is derived from an EMBL/GenBank/DDBJ whole genome shotgun (WGS) entry which is preliminary data.</text>
</comment>
<reference evidence="2" key="1">
    <citation type="submission" date="2020-06" db="EMBL/GenBank/DDBJ databases">
        <authorList>
            <consortium name="Plant Systems Biology data submission"/>
        </authorList>
    </citation>
    <scope>NUCLEOTIDE SEQUENCE</scope>
    <source>
        <strain evidence="2">D6</strain>
    </source>
</reference>
<feature type="compositionally biased region" description="Low complexity" evidence="1">
    <location>
        <begin position="1"/>
        <end position="14"/>
    </location>
</feature>
<accession>A0A9N8HGS7</accession>
<evidence type="ECO:0000256" key="1">
    <source>
        <dbReference type="SAM" id="MobiDB-lite"/>
    </source>
</evidence>
<name>A0A9N8HGS7_9STRA</name>
<gene>
    <name evidence="2" type="ORF">SEMRO_501_G155430.1</name>
</gene>